<keyword evidence="2" id="KW-1185">Reference proteome</keyword>
<dbReference type="Proteomes" id="UP000277204">
    <property type="component" value="Unassembled WGS sequence"/>
</dbReference>
<proteinExistence type="predicted"/>
<gene>
    <name evidence="1" type="ORF">SMRZ_LOCUS10720</name>
</gene>
<reference evidence="1 2" key="1">
    <citation type="submission" date="2018-11" db="EMBL/GenBank/DDBJ databases">
        <authorList>
            <consortium name="Pathogen Informatics"/>
        </authorList>
    </citation>
    <scope>NUCLEOTIDE SEQUENCE [LARGE SCALE GENOMIC DNA]</scope>
    <source>
        <strain evidence="1 2">Zambia</strain>
    </source>
</reference>
<dbReference type="EMBL" id="UZAI01005670">
    <property type="protein sequence ID" value="VDO91548.1"/>
    <property type="molecule type" value="Genomic_DNA"/>
</dbReference>
<accession>A0A183M3U5</accession>
<evidence type="ECO:0000313" key="2">
    <source>
        <dbReference type="Proteomes" id="UP000277204"/>
    </source>
</evidence>
<organism evidence="1 2">
    <name type="scientific">Schistosoma margrebowiei</name>
    <dbReference type="NCBI Taxonomy" id="48269"/>
    <lineage>
        <taxon>Eukaryota</taxon>
        <taxon>Metazoa</taxon>
        <taxon>Spiralia</taxon>
        <taxon>Lophotrochozoa</taxon>
        <taxon>Platyhelminthes</taxon>
        <taxon>Trematoda</taxon>
        <taxon>Digenea</taxon>
        <taxon>Strigeidida</taxon>
        <taxon>Schistosomatoidea</taxon>
        <taxon>Schistosomatidae</taxon>
        <taxon>Schistosoma</taxon>
    </lineage>
</organism>
<evidence type="ECO:0000313" key="1">
    <source>
        <dbReference type="EMBL" id="VDO91548.1"/>
    </source>
</evidence>
<protein>
    <submittedName>
        <fullName evidence="1">Uncharacterized protein</fullName>
    </submittedName>
</protein>
<name>A0A183M3U5_9TREM</name>
<sequence>MEAFSTLWRASKDRRYHTEFLCWIKLQNRVWSTVDKVVRSENRCQARLLTFTLSLSPAYRPHYKDVNIQGETLDTWTARIHMDDIDFTDNL</sequence>
<dbReference type="AlphaFoldDB" id="A0A183M3U5"/>